<evidence type="ECO:0000313" key="1">
    <source>
        <dbReference type="EMBL" id="KMU79275.1"/>
    </source>
</evidence>
<accession>A0A0J8R4C3</accession>
<gene>
    <name evidence="1" type="ORF">CISG_07706</name>
</gene>
<dbReference type="AlphaFoldDB" id="A0A0J8R4C3"/>
<dbReference type="Proteomes" id="UP000054559">
    <property type="component" value="Unassembled WGS sequence"/>
</dbReference>
<sequence length="99" mass="11751">MCPKYLIFFLKKLHFFSFTVLSYGLRIYALNSSVLFYSYSDEFLLPVLITVSELNTIELYEYVSHFFLLFYLSFVKPVPNSDCHFNYLDQTSPKVIFNV</sequence>
<protein>
    <submittedName>
        <fullName evidence="1">Uncharacterized protein</fullName>
    </submittedName>
</protein>
<dbReference type="EMBL" id="DS268173">
    <property type="protein sequence ID" value="KMU79275.1"/>
    <property type="molecule type" value="Genomic_DNA"/>
</dbReference>
<organism evidence="1 2">
    <name type="scientific">Coccidioides immitis RMSCC 3703</name>
    <dbReference type="NCBI Taxonomy" id="454286"/>
    <lineage>
        <taxon>Eukaryota</taxon>
        <taxon>Fungi</taxon>
        <taxon>Dikarya</taxon>
        <taxon>Ascomycota</taxon>
        <taxon>Pezizomycotina</taxon>
        <taxon>Eurotiomycetes</taxon>
        <taxon>Eurotiomycetidae</taxon>
        <taxon>Onygenales</taxon>
        <taxon>Onygenaceae</taxon>
        <taxon>Coccidioides</taxon>
    </lineage>
</organism>
<name>A0A0J8R4C3_COCIT</name>
<reference evidence="2" key="1">
    <citation type="journal article" date="2010" name="Genome Res.">
        <title>Population genomic sequencing of Coccidioides fungi reveals recent hybridization and transposon control.</title>
        <authorList>
            <person name="Neafsey D.E."/>
            <person name="Barker B.M."/>
            <person name="Sharpton T.J."/>
            <person name="Stajich J.E."/>
            <person name="Park D.J."/>
            <person name="Whiston E."/>
            <person name="Hung C.-Y."/>
            <person name="McMahan C."/>
            <person name="White J."/>
            <person name="Sykes S."/>
            <person name="Heiman D."/>
            <person name="Young S."/>
            <person name="Zeng Q."/>
            <person name="Abouelleil A."/>
            <person name="Aftuck L."/>
            <person name="Bessette D."/>
            <person name="Brown A."/>
            <person name="FitzGerald M."/>
            <person name="Lui A."/>
            <person name="Macdonald J.P."/>
            <person name="Priest M."/>
            <person name="Orbach M.J."/>
            <person name="Galgiani J.N."/>
            <person name="Kirkland T.N."/>
            <person name="Cole G.T."/>
            <person name="Birren B.W."/>
            <person name="Henn M.R."/>
            <person name="Taylor J.W."/>
            <person name="Rounsley S.D."/>
        </authorList>
    </citation>
    <scope>NUCLEOTIDE SEQUENCE [LARGE SCALE GENOMIC DNA]</scope>
    <source>
        <strain evidence="2">RMSCC 3703</strain>
    </source>
</reference>
<proteinExistence type="predicted"/>
<evidence type="ECO:0000313" key="2">
    <source>
        <dbReference type="Proteomes" id="UP000054559"/>
    </source>
</evidence>